<dbReference type="InterPro" id="IPR017871">
    <property type="entry name" value="ABC_transporter-like_CS"/>
</dbReference>
<dbReference type="GO" id="GO:0016020">
    <property type="term" value="C:membrane"/>
    <property type="evidence" value="ECO:0007669"/>
    <property type="project" value="InterPro"/>
</dbReference>
<accession>A0A0E2E307</accession>
<dbReference type="GO" id="GO:0015408">
    <property type="term" value="F:ABC-type ferric iron transporter activity"/>
    <property type="evidence" value="ECO:0007669"/>
    <property type="project" value="InterPro"/>
</dbReference>
<dbReference type="EMBL" id="AGDV01000015">
    <property type="protein sequence ID" value="EMB32014.1"/>
    <property type="molecule type" value="Genomic_DNA"/>
</dbReference>
<name>A0A0E2E307_TREDN</name>
<dbReference type="InterPro" id="IPR027417">
    <property type="entry name" value="P-loop_NTPase"/>
</dbReference>
<dbReference type="CDD" id="cd03259">
    <property type="entry name" value="ABC_Carb_Solutes_like"/>
    <property type="match status" value="1"/>
</dbReference>
<dbReference type="Gene3D" id="3.40.50.300">
    <property type="entry name" value="P-loop containing nucleotide triphosphate hydrolases"/>
    <property type="match status" value="1"/>
</dbReference>
<dbReference type="GO" id="GO:0015697">
    <property type="term" value="P:quaternary ammonium group transport"/>
    <property type="evidence" value="ECO:0007669"/>
    <property type="project" value="UniProtKB-ARBA"/>
</dbReference>
<evidence type="ECO:0000256" key="8">
    <source>
        <dbReference type="ARBA" id="ARBA00023136"/>
    </source>
</evidence>
<keyword evidence="7" id="KW-0406">Ion transport</keyword>
<evidence type="ECO:0000259" key="9">
    <source>
        <dbReference type="PROSITE" id="PS50893"/>
    </source>
</evidence>
<keyword evidence="2" id="KW-1003">Cell membrane</keyword>
<sequence length="316" mass="35951">MYLELTNLTKTYKEKNAVKNISFNLEKGKLLCLLGPSGCGKSTVLKSIGGFLKPDSGKIILDGKEITNDPPENRNVSTVFQSYGLFPHMNVLSNIIYGLKFKKMPKAERVEAGMKMIKTMGLSGYEKKHISELSGGEQQRVALARSLIIRPKLLLLDEPLSNLDAKLRINMRKEIKQIQKEFNITTIFVTHDQSEAFEIADKIILMSNGEIIQEGTAESLYNQPANEFALDFIGANNKIENSYIRPEKIKVFKSLSEENMGNFEEAQIINIIFKGEIIELFLKTKEKELKAIVLNNDCNYKKDERVYIKYNRENLN</sequence>
<dbReference type="PANTHER" id="PTHR42781:SF4">
    <property type="entry name" value="SPERMIDINE_PUTRESCINE IMPORT ATP-BINDING PROTEIN POTA"/>
    <property type="match status" value="1"/>
</dbReference>
<dbReference type="Proteomes" id="UP000011705">
    <property type="component" value="Chromosome"/>
</dbReference>
<dbReference type="PATRIC" id="fig|999432.5.peg.1863"/>
<protein>
    <recommendedName>
        <fullName evidence="9">ABC transporter domain-containing protein</fullName>
    </recommendedName>
</protein>
<dbReference type="InterPro" id="IPR003593">
    <property type="entry name" value="AAA+_ATPase"/>
</dbReference>
<reference evidence="10" key="1">
    <citation type="submission" date="2012-01" db="EMBL/GenBank/DDBJ databases">
        <title>The Genome Sequence of Treponema denticola H-22.</title>
        <authorList>
            <consortium name="The Broad Institute Genome Sequencing Platform"/>
            <person name="Earl A."/>
            <person name="Ward D."/>
            <person name="Feldgarden M."/>
            <person name="Gevers D."/>
            <person name="Blanton J.M."/>
            <person name="Fenno C.J."/>
            <person name="Baranova O.V."/>
            <person name="Mathney J."/>
            <person name="Dewhirst F.E."/>
            <person name="Izard J."/>
            <person name="Young S.K."/>
            <person name="Zeng Q."/>
            <person name="Gargeya S."/>
            <person name="Fitzgerald M."/>
            <person name="Haas B."/>
            <person name="Abouelleil A."/>
            <person name="Alvarado L."/>
            <person name="Arachchi H.M."/>
            <person name="Berlin A."/>
            <person name="Chapman S.B."/>
            <person name="Gearin G."/>
            <person name="Goldberg J."/>
            <person name="Griggs A."/>
            <person name="Gujja S."/>
            <person name="Hansen M."/>
            <person name="Heiman D."/>
            <person name="Howarth C."/>
            <person name="Larimer J."/>
            <person name="Lui A."/>
            <person name="MacDonald P.J.P."/>
            <person name="McCowen C."/>
            <person name="Montmayeur A."/>
            <person name="Murphy C."/>
            <person name="Neiman D."/>
            <person name="Pearson M."/>
            <person name="Priest M."/>
            <person name="Roberts A."/>
            <person name="Saif S."/>
            <person name="Shea T."/>
            <person name="Sisk P."/>
            <person name="Stolte C."/>
            <person name="Sykes S."/>
            <person name="Wortman J."/>
            <person name="Nusbaum C."/>
            <person name="Birren B."/>
        </authorList>
    </citation>
    <scope>NUCLEOTIDE SEQUENCE [LARGE SCALE GENOMIC DNA]</scope>
    <source>
        <strain evidence="10">H-22</strain>
    </source>
</reference>
<keyword evidence="4" id="KW-0547">Nucleotide-binding</keyword>
<keyword evidence="3" id="KW-0410">Iron transport</keyword>
<dbReference type="InterPro" id="IPR050093">
    <property type="entry name" value="ABC_SmlMolc_Importer"/>
</dbReference>
<proteinExistence type="predicted"/>
<evidence type="ECO:0000256" key="7">
    <source>
        <dbReference type="ARBA" id="ARBA00023065"/>
    </source>
</evidence>
<evidence type="ECO:0000256" key="4">
    <source>
        <dbReference type="ARBA" id="ARBA00022741"/>
    </source>
</evidence>
<dbReference type="PROSITE" id="PS50893">
    <property type="entry name" value="ABC_TRANSPORTER_2"/>
    <property type="match status" value="1"/>
</dbReference>
<dbReference type="GO" id="GO:0005524">
    <property type="term" value="F:ATP binding"/>
    <property type="evidence" value="ECO:0007669"/>
    <property type="project" value="UniProtKB-KW"/>
</dbReference>
<dbReference type="SMART" id="SM00382">
    <property type="entry name" value="AAA"/>
    <property type="match status" value="1"/>
</dbReference>
<feature type="domain" description="ABC transporter" evidence="9">
    <location>
        <begin position="3"/>
        <end position="233"/>
    </location>
</feature>
<dbReference type="InterPro" id="IPR008995">
    <property type="entry name" value="Mo/tungstate-bd_C_term_dom"/>
</dbReference>
<dbReference type="FunFam" id="3.40.50.300:FF:000425">
    <property type="entry name" value="Probable ABC transporter, ATP-binding subunit"/>
    <property type="match status" value="1"/>
</dbReference>
<dbReference type="GO" id="GO:0016887">
    <property type="term" value="F:ATP hydrolysis activity"/>
    <property type="evidence" value="ECO:0007669"/>
    <property type="project" value="InterPro"/>
</dbReference>
<keyword evidence="6" id="KW-0408">Iron</keyword>
<evidence type="ECO:0000256" key="3">
    <source>
        <dbReference type="ARBA" id="ARBA00022496"/>
    </source>
</evidence>
<dbReference type="SUPFAM" id="SSF52540">
    <property type="entry name" value="P-loop containing nucleoside triphosphate hydrolases"/>
    <property type="match status" value="1"/>
</dbReference>
<evidence type="ECO:0000256" key="1">
    <source>
        <dbReference type="ARBA" id="ARBA00022448"/>
    </source>
</evidence>
<dbReference type="PANTHER" id="PTHR42781">
    <property type="entry name" value="SPERMIDINE/PUTRESCINE IMPORT ATP-BINDING PROTEIN POTA"/>
    <property type="match status" value="1"/>
</dbReference>
<comment type="caution">
    <text evidence="10">The sequence shown here is derived from an EMBL/GenBank/DDBJ whole genome shotgun (WGS) entry which is preliminary data.</text>
</comment>
<evidence type="ECO:0000256" key="2">
    <source>
        <dbReference type="ARBA" id="ARBA00022475"/>
    </source>
</evidence>
<evidence type="ECO:0000256" key="5">
    <source>
        <dbReference type="ARBA" id="ARBA00022840"/>
    </source>
</evidence>
<keyword evidence="5" id="KW-0067">ATP-binding</keyword>
<dbReference type="InterPro" id="IPR015853">
    <property type="entry name" value="ABC_transpr_FbpC"/>
</dbReference>
<organism evidence="10">
    <name type="scientific">Treponema denticola H-22</name>
    <dbReference type="NCBI Taxonomy" id="999432"/>
    <lineage>
        <taxon>Bacteria</taxon>
        <taxon>Pseudomonadati</taxon>
        <taxon>Spirochaetota</taxon>
        <taxon>Spirochaetia</taxon>
        <taxon>Spirochaetales</taxon>
        <taxon>Treponemataceae</taxon>
        <taxon>Treponema</taxon>
    </lineage>
</organism>
<dbReference type="HOGENOM" id="CLU_000604_1_1_12"/>
<evidence type="ECO:0000256" key="6">
    <source>
        <dbReference type="ARBA" id="ARBA00023004"/>
    </source>
</evidence>
<dbReference type="InterPro" id="IPR003439">
    <property type="entry name" value="ABC_transporter-like_ATP-bd"/>
</dbReference>
<keyword evidence="1" id="KW-0813">Transport</keyword>
<dbReference type="SUPFAM" id="SSF50331">
    <property type="entry name" value="MOP-like"/>
    <property type="match status" value="1"/>
</dbReference>
<dbReference type="PROSITE" id="PS00211">
    <property type="entry name" value="ABC_TRANSPORTER_1"/>
    <property type="match status" value="1"/>
</dbReference>
<dbReference type="Pfam" id="PF00005">
    <property type="entry name" value="ABC_tran"/>
    <property type="match status" value="1"/>
</dbReference>
<keyword evidence="8" id="KW-0472">Membrane</keyword>
<evidence type="ECO:0000313" key="10">
    <source>
        <dbReference type="EMBL" id="EMB32014.1"/>
    </source>
</evidence>
<dbReference type="RefSeq" id="WP_002685037.1">
    <property type="nucleotide sequence ID" value="NZ_CM001795.1"/>
</dbReference>
<dbReference type="AlphaFoldDB" id="A0A0E2E307"/>
<gene>
    <name evidence="10" type="ORF">HMPREF9726_01797</name>
</gene>